<proteinExistence type="predicted"/>
<feature type="region of interest" description="Disordered" evidence="1">
    <location>
        <begin position="114"/>
        <end position="177"/>
    </location>
</feature>
<dbReference type="Proteomes" id="UP000182658">
    <property type="component" value="Unassembled WGS sequence"/>
</dbReference>
<feature type="compositionally biased region" description="Low complexity" evidence="1">
    <location>
        <begin position="149"/>
        <end position="165"/>
    </location>
</feature>
<evidence type="ECO:0000256" key="1">
    <source>
        <dbReference type="SAM" id="MobiDB-lite"/>
    </source>
</evidence>
<dbReference type="EMBL" id="KV875094">
    <property type="protein sequence ID" value="OIW34025.1"/>
    <property type="molecule type" value="Genomic_DNA"/>
</dbReference>
<keyword evidence="4" id="KW-1185">Reference proteome</keyword>
<dbReference type="AlphaFoldDB" id="A0A1J7JKW7"/>
<sequence>MKSSTIRVALSILAATTQALAADDTNCTSTTTFPPITISTPPDGNGSPEQTYTTTYSEFGETGLTPKVYTITETCPETCQPHEDGAAPPDFTSGVVVCTDCDSGQPMTETLTYPCSSESALSESGYTINPPATSPTPVESQPGSGGSDGSSPGSSPGGSVPTSSSTDIGPEATSTGGYVEVAGGSTLRHGYLSGALGVLVGFGMVLL</sequence>
<gene>
    <name evidence="3" type="ORF">CONLIGDRAFT_628955</name>
</gene>
<evidence type="ECO:0000313" key="4">
    <source>
        <dbReference type="Proteomes" id="UP000182658"/>
    </source>
</evidence>
<organism evidence="3 4">
    <name type="scientific">Coniochaeta ligniaria NRRL 30616</name>
    <dbReference type="NCBI Taxonomy" id="1408157"/>
    <lineage>
        <taxon>Eukaryota</taxon>
        <taxon>Fungi</taxon>
        <taxon>Dikarya</taxon>
        <taxon>Ascomycota</taxon>
        <taxon>Pezizomycotina</taxon>
        <taxon>Sordariomycetes</taxon>
        <taxon>Sordariomycetidae</taxon>
        <taxon>Coniochaetales</taxon>
        <taxon>Coniochaetaceae</taxon>
        <taxon>Coniochaeta</taxon>
    </lineage>
</organism>
<dbReference type="STRING" id="1408157.A0A1J7JKW7"/>
<evidence type="ECO:0000256" key="2">
    <source>
        <dbReference type="SAM" id="SignalP"/>
    </source>
</evidence>
<feature type="signal peptide" evidence="2">
    <location>
        <begin position="1"/>
        <end position="21"/>
    </location>
</feature>
<protein>
    <submittedName>
        <fullName evidence="3">Uncharacterized protein</fullName>
    </submittedName>
</protein>
<reference evidence="3 4" key="1">
    <citation type="submission" date="2016-10" db="EMBL/GenBank/DDBJ databases">
        <title>Draft genome sequence of Coniochaeta ligniaria NRRL30616, a lignocellulolytic fungus for bioabatement of inhibitors in plant biomass hydrolysates.</title>
        <authorList>
            <consortium name="DOE Joint Genome Institute"/>
            <person name="Jimenez D.J."/>
            <person name="Hector R.E."/>
            <person name="Riley R."/>
            <person name="Sun H."/>
            <person name="Grigoriev I.V."/>
            <person name="Van Elsas J.D."/>
            <person name="Nichols N.N."/>
        </authorList>
    </citation>
    <scope>NUCLEOTIDE SEQUENCE [LARGE SCALE GENOMIC DNA]</scope>
    <source>
        <strain evidence="3 4">NRRL 30616</strain>
    </source>
</reference>
<accession>A0A1J7JKW7</accession>
<feature type="compositionally biased region" description="Polar residues" evidence="1">
    <location>
        <begin position="114"/>
        <end position="139"/>
    </location>
</feature>
<dbReference type="InParanoid" id="A0A1J7JKW7"/>
<evidence type="ECO:0000313" key="3">
    <source>
        <dbReference type="EMBL" id="OIW34025.1"/>
    </source>
</evidence>
<feature type="chain" id="PRO_5012136849" evidence="2">
    <location>
        <begin position="22"/>
        <end position="207"/>
    </location>
</feature>
<dbReference type="OrthoDB" id="5098170at2759"/>
<name>A0A1J7JKW7_9PEZI</name>
<keyword evidence="2" id="KW-0732">Signal</keyword>